<gene>
    <name evidence="2" type="ORF">F5890DRAFT_1560243</name>
</gene>
<dbReference type="EMBL" id="MU803113">
    <property type="protein sequence ID" value="KAJ3978494.1"/>
    <property type="molecule type" value="Genomic_DNA"/>
</dbReference>
<feature type="transmembrane region" description="Helical" evidence="1">
    <location>
        <begin position="55"/>
        <end position="76"/>
    </location>
</feature>
<dbReference type="Proteomes" id="UP001163850">
    <property type="component" value="Unassembled WGS sequence"/>
</dbReference>
<keyword evidence="1" id="KW-0472">Membrane</keyword>
<dbReference type="AlphaFoldDB" id="A0AA38PN32"/>
<name>A0AA38PN32_9AGAR</name>
<feature type="transmembrane region" description="Helical" evidence="1">
    <location>
        <begin position="25"/>
        <end position="43"/>
    </location>
</feature>
<evidence type="ECO:0000313" key="3">
    <source>
        <dbReference type="Proteomes" id="UP001163850"/>
    </source>
</evidence>
<accession>A0AA38PN32</accession>
<keyword evidence="1" id="KW-0812">Transmembrane</keyword>
<protein>
    <submittedName>
        <fullName evidence="2">Uncharacterized protein</fullName>
    </submittedName>
</protein>
<reference evidence="2" key="1">
    <citation type="submission" date="2022-08" db="EMBL/GenBank/DDBJ databases">
        <authorList>
            <consortium name="DOE Joint Genome Institute"/>
            <person name="Min B."/>
            <person name="Riley R."/>
            <person name="Sierra-Patev S."/>
            <person name="Naranjo-Ortiz M."/>
            <person name="Looney B."/>
            <person name="Konkel Z."/>
            <person name="Slot J.C."/>
            <person name="Sakamoto Y."/>
            <person name="Steenwyk J.L."/>
            <person name="Rokas A."/>
            <person name="Carro J."/>
            <person name="Camarero S."/>
            <person name="Ferreira P."/>
            <person name="Molpeceres G."/>
            <person name="Ruiz-Duenas F.J."/>
            <person name="Serrano A."/>
            <person name="Henrissat B."/>
            <person name="Drula E."/>
            <person name="Hughes K.W."/>
            <person name="Mata J.L."/>
            <person name="Ishikawa N.K."/>
            <person name="Vargas-Isla R."/>
            <person name="Ushijima S."/>
            <person name="Smith C.A."/>
            <person name="Ahrendt S."/>
            <person name="Andreopoulos W."/>
            <person name="He G."/>
            <person name="Labutti K."/>
            <person name="Lipzen A."/>
            <person name="Ng V."/>
            <person name="Sandor L."/>
            <person name="Barry K."/>
            <person name="Martinez A.T."/>
            <person name="Xiao Y."/>
            <person name="Gibbons J.G."/>
            <person name="Terashima K."/>
            <person name="Hibbett D.S."/>
            <person name="Grigoriev I.V."/>
        </authorList>
    </citation>
    <scope>NUCLEOTIDE SEQUENCE</scope>
    <source>
        <strain evidence="2">TFB7829</strain>
    </source>
</reference>
<comment type="caution">
    <text evidence="2">The sequence shown here is derived from an EMBL/GenBank/DDBJ whole genome shotgun (WGS) entry which is preliminary data.</text>
</comment>
<evidence type="ECO:0000313" key="2">
    <source>
        <dbReference type="EMBL" id="KAJ3978494.1"/>
    </source>
</evidence>
<organism evidence="2 3">
    <name type="scientific">Lentinula detonsa</name>
    <dbReference type="NCBI Taxonomy" id="2804962"/>
    <lineage>
        <taxon>Eukaryota</taxon>
        <taxon>Fungi</taxon>
        <taxon>Dikarya</taxon>
        <taxon>Basidiomycota</taxon>
        <taxon>Agaricomycotina</taxon>
        <taxon>Agaricomycetes</taxon>
        <taxon>Agaricomycetidae</taxon>
        <taxon>Agaricales</taxon>
        <taxon>Marasmiineae</taxon>
        <taxon>Omphalotaceae</taxon>
        <taxon>Lentinula</taxon>
    </lineage>
</organism>
<evidence type="ECO:0000256" key="1">
    <source>
        <dbReference type="SAM" id="Phobius"/>
    </source>
</evidence>
<sequence length="98" mass="10849">MDQTLASVDSSSEVHFGPELRTFNVLQFMGLVGSVFILITAIFSSVPRQATWYNFFITWIIFCTSNLLLLFAGHAYDGEPDIHLCIAQSALTYAASPL</sequence>
<keyword evidence="1" id="KW-1133">Transmembrane helix</keyword>
<proteinExistence type="predicted"/>